<sequence>MINPPRSIYTAHIDVVHGCQLRCVGCPNSILQPKILRMPKDTFGTILGNLDVEHIHTLRLFNFGEPLLHPELSTLVALIPQQRWKVSIVEISTNGQKVYWDDFEEMLKLEVVNRIVISCDGDGTPEDYERLRPPSKWSNFIEFLERARTLRDRWSPATQLMTRTVCEVEEHRQRWRSVLEPRGWLTEFRRWMYLPGSSQNMTGHEIKVPNAACGFLAEPEEFRSHPWYGQIHLVYVDWDGTVVPCCMHPKAGVLGNLTQQTYSEIRMGQARAKLKALMNSDRKSMPICGECDVGPIGQEGASVDAAMDALKAEAAAMAASKA</sequence>
<dbReference type="SFLD" id="SFLDS00029">
    <property type="entry name" value="Radical_SAM"/>
    <property type="match status" value="1"/>
</dbReference>
<evidence type="ECO:0000256" key="1">
    <source>
        <dbReference type="ARBA" id="ARBA00001966"/>
    </source>
</evidence>
<keyword evidence="4" id="KW-0408">Iron</keyword>
<comment type="cofactor">
    <cofactor evidence="1">
        <name>[4Fe-4S] cluster</name>
        <dbReference type="ChEBI" id="CHEBI:49883"/>
    </cofactor>
</comment>
<dbReference type="InterPro" id="IPR050377">
    <property type="entry name" value="Radical_SAM_PqqE_MftC-like"/>
</dbReference>
<dbReference type="InterPro" id="IPR013785">
    <property type="entry name" value="Aldolase_TIM"/>
</dbReference>
<evidence type="ECO:0000259" key="7">
    <source>
        <dbReference type="Pfam" id="PF13186"/>
    </source>
</evidence>
<dbReference type="GO" id="GO:0003824">
    <property type="term" value="F:catalytic activity"/>
    <property type="evidence" value="ECO:0007669"/>
    <property type="project" value="InterPro"/>
</dbReference>
<dbReference type="AlphaFoldDB" id="A0AAW3ZG21"/>
<evidence type="ECO:0000256" key="4">
    <source>
        <dbReference type="ARBA" id="ARBA00023004"/>
    </source>
</evidence>
<dbReference type="GO" id="GO:0046872">
    <property type="term" value="F:metal ion binding"/>
    <property type="evidence" value="ECO:0007669"/>
    <property type="project" value="UniProtKB-KW"/>
</dbReference>
<keyword evidence="9" id="KW-1185">Reference proteome</keyword>
<evidence type="ECO:0000313" key="8">
    <source>
        <dbReference type="EMBL" id="MBD8525078.1"/>
    </source>
</evidence>
<dbReference type="RefSeq" id="WP_192028423.1">
    <property type="nucleotide sequence ID" value="NZ_JACYTR010000006.1"/>
</dbReference>
<evidence type="ECO:0000256" key="5">
    <source>
        <dbReference type="ARBA" id="ARBA00023014"/>
    </source>
</evidence>
<dbReference type="EMBL" id="JACYTR010000006">
    <property type="protein sequence ID" value="MBD8525078.1"/>
    <property type="molecule type" value="Genomic_DNA"/>
</dbReference>
<evidence type="ECO:0000256" key="3">
    <source>
        <dbReference type="ARBA" id="ARBA00022723"/>
    </source>
</evidence>
<keyword evidence="2" id="KW-0949">S-adenosyl-L-methionine</keyword>
<dbReference type="Gene3D" id="3.20.20.70">
    <property type="entry name" value="Aldolase class I"/>
    <property type="match status" value="1"/>
</dbReference>
<organism evidence="8 9">
    <name type="scientific">Pseudomarimonas arenosa</name>
    <dbReference type="NCBI Taxonomy" id="2774145"/>
    <lineage>
        <taxon>Bacteria</taxon>
        <taxon>Pseudomonadati</taxon>
        <taxon>Pseudomonadota</taxon>
        <taxon>Gammaproteobacteria</taxon>
        <taxon>Lysobacterales</taxon>
        <taxon>Lysobacteraceae</taxon>
        <taxon>Pseudomarimonas</taxon>
    </lineage>
</organism>
<evidence type="ECO:0000259" key="6">
    <source>
        <dbReference type="Pfam" id="PF04055"/>
    </source>
</evidence>
<dbReference type="CDD" id="cd01335">
    <property type="entry name" value="Radical_SAM"/>
    <property type="match status" value="1"/>
</dbReference>
<dbReference type="GO" id="GO:0051536">
    <property type="term" value="F:iron-sulfur cluster binding"/>
    <property type="evidence" value="ECO:0007669"/>
    <property type="project" value="UniProtKB-KW"/>
</dbReference>
<reference evidence="8 9" key="1">
    <citation type="submission" date="2020-09" db="EMBL/GenBank/DDBJ databases">
        <title>Pseudoxanthomonas sp. CAU 1598 isolated from sand of Yaerae Beach.</title>
        <authorList>
            <person name="Kim W."/>
        </authorList>
    </citation>
    <scope>NUCLEOTIDE SEQUENCE [LARGE SCALE GENOMIC DNA]</scope>
    <source>
        <strain evidence="8 9">CAU 1598</strain>
    </source>
</reference>
<dbReference type="PANTHER" id="PTHR11228:SF7">
    <property type="entry name" value="PQQA PEPTIDE CYCLASE"/>
    <property type="match status" value="1"/>
</dbReference>
<dbReference type="SUPFAM" id="SSF102114">
    <property type="entry name" value="Radical SAM enzymes"/>
    <property type="match status" value="1"/>
</dbReference>
<keyword evidence="5" id="KW-0411">Iron-sulfur</keyword>
<gene>
    <name evidence="8" type="ORF">IFO71_04920</name>
</gene>
<name>A0AAW3ZG21_9GAMM</name>
<comment type="caution">
    <text evidence="8">The sequence shown here is derived from an EMBL/GenBank/DDBJ whole genome shotgun (WGS) entry which is preliminary data.</text>
</comment>
<evidence type="ECO:0000256" key="2">
    <source>
        <dbReference type="ARBA" id="ARBA00022691"/>
    </source>
</evidence>
<accession>A0AAW3ZG21</accession>
<dbReference type="Pfam" id="PF04055">
    <property type="entry name" value="Radical_SAM"/>
    <property type="match status" value="1"/>
</dbReference>
<dbReference type="Pfam" id="PF13186">
    <property type="entry name" value="SPASM"/>
    <property type="match status" value="1"/>
</dbReference>
<feature type="domain" description="4Fe4S-binding SPASM" evidence="7">
    <location>
        <begin position="234"/>
        <end position="292"/>
    </location>
</feature>
<dbReference type="InterPro" id="IPR007197">
    <property type="entry name" value="rSAM"/>
</dbReference>
<dbReference type="CDD" id="cd21109">
    <property type="entry name" value="SPASM"/>
    <property type="match status" value="1"/>
</dbReference>
<proteinExistence type="predicted"/>
<dbReference type="InterPro" id="IPR023885">
    <property type="entry name" value="4Fe4S-binding_SPASM_dom"/>
</dbReference>
<dbReference type="InterPro" id="IPR058240">
    <property type="entry name" value="rSAM_sf"/>
</dbReference>
<protein>
    <submittedName>
        <fullName evidence="8">SPASM domain-containing protein</fullName>
    </submittedName>
</protein>
<keyword evidence="3" id="KW-0479">Metal-binding</keyword>
<dbReference type="PANTHER" id="PTHR11228">
    <property type="entry name" value="RADICAL SAM DOMAIN PROTEIN"/>
    <property type="match status" value="1"/>
</dbReference>
<dbReference type="Proteomes" id="UP000613768">
    <property type="component" value="Unassembled WGS sequence"/>
</dbReference>
<feature type="domain" description="Radical SAM core" evidence="6">
    <location>
        <begin position="15"/>
        <end position="150"/>
    </location>
</feature>
<evidence type="ECO:0000313" key="9">
    <source>
        <dbReference type="Proteomes" id="UP000613768"/>
    </source>
</evidence>